<comment type="similarity">
    <text evidence="2 10">Belongs to the HsdR family.</text>
</comment>
<dbReference type="Pfam" id="PF22679">
    <property type="entry name" value="T1R_D3-like"/>
    <property type="match status" value="1"/>
</dbReference>
<keyword evidence="6" id="KW-0255">Endonuclease</keyword>
<keyword evidence="4 10" id="KW-0547">Nucleotide-binding</keyword>
<keyword evidence="7 10" id="KW-0378">Hydrolase</keyword>
<dbReference type="InterPro" id="IPR040980">
    <property type="entry name" value="SWI2_SNF2"/>
</dbReference>
<keyword evidence="3" id="KW-0540">Nuclease</keyword>
<comment type="subunit">
    <text evidence="10">The type I restriction/modification system is composed of three polypeptides R, M and S.</text>
</comment>
<evidence type="ECO:0000256" key="9">
    <source>
        <dbReference type="ARBA" id="ARBA00023125"/>
    </source>
</evidence>
<dbReference type="EC" id="3.1.21.3" evidence="10"/>
<reference evidence="13" key="1">
    <citation type="journal article" date="2021" name="PeerJ">
        <title>Extensive microbial diversity within the chicken gut microbiome revealed by metagenomics and culture.</title>
        <authorList>
            <person name="Gilroy R."/>
            <person name="Ravi A."/>
            <person name="Getino M."/>
            <person name="Pursley I."/>
            <person name="Horton D.L."/>
            <person name="Alikhan N.F."/>
            <person name="Baker D."/>
            <person name="Gharbi K."/>
            <person name="Hall N."/>
            <person name="Watson M."/>
            <person name="Adriaenssens E.M."/>
            <person name="Foster-Nyarko E."/>
            <person name="Jarju S."/>
            <person name="Secka A."/>
            <person name="Antonio M."/>
            <person name="Oren A."/>
            <person name="Chaudhuri R.R."/>
            <person name="La Ragione R."/>
            <person name="Hildebrand F."/>
            <person name="Pallen M.J."/>
        </authorList>
    </citation>
    <scope>NUCLEOTIDE SEQUENCE</scope>
    <source>
        <strain evidence="13">ChiW4-1371</strain>
    </source>
</reference>
<dbReference type="PANTHER" id="PTHR30195">
    <property type="entry name" value="TYPE I SITE-SPECIFIC DEOXYRIBONUCLEASE PROTEIN SUBUNIT M AND R"/>
    <property type="match status" value="1"/>
</dbReference>
<dbReference type="SUPFAM" id="SSF52540">
    <property type="entry name" value="P-loop containing nucleoside triphosphate hydrolases"/>
    <property type="match status" value="1"/>
</dbReference>
<evidence type="ECO:0000256" key="10">
    <source>
        <dbReference type="RuleBase" id="RU364115"/>
    </source>
</evidence>
<keyword evidence="5 10" id="KW-0680">Restriction system</keyword>
<name>A0A9D2KBN2_9BACT</name>
<feature type="domain" description="Helicase ATP-binding" evidence="12">
    <location>
        <begin position="313"/>
        <end position="473"/>
    </location>
</feature>
<protein>
    <recommendedName>
        <fullName evidence="10">Type I restriction enzyme endonuclease subunit</fullName>
        <shortName evidence="10">R protein</shortName>
        <ecNumber evidence="10">3.1.21.3</ecNumber>
    </recommendedName>
</protein>
<dbReference type="InterPro" id="IPR027417">
    <property type="entry name" value="P-loop_NTPase"/>
</dbReference>
<dbReference type="Gene3D" id="3.40.50.300">
    <property type="entry name" value="P-loop containing nucleotide triphosphate hydrolases"/>
    <property type="match status" value="2"/>
</dbReference>
<dbReference type="AlphaFoldDB" id="A0A9D2KBN2"/>
<dbReference type="InterPro" id="IPR014001">
    <property type="entry name" value="Helicase_ATP-bd"/>
</dbReference>
<dbReference type="GO" id="GO:0009035">
    <property type="term" value="F:type I site-specific deoxyribonuclease activity"/>
    <property type="evidence" value="ECO:0007669"/>
    <property type="project" value="UniProtKB-EC"/>
</dbReference>
<dbReference type="CDD" id="cd18800">
    <property type="entry name" value="SF2_C_EcoR124I-like"/>
    <property type="match status" value="1"/>
</dbReference>
<evidence type="ECO:0000256" key="3">
    <source>
        <dbReference type="ARBA" id="ARBA00022722"/>
    </source>
</evidence>
<evidence type="ECO:0000256" key="11">
    <source>
        <dbReference type="SAM" id="Coils"/>
    </source>
</evidence>
<evidence type="ECO:0000256" key="1">
    <source>
        <dbReference type="ARBA" id="ARBA00000851"/>
    </source>
</evidence>
<organism evidence="13 14">
    <name type="scientific">Candidatus Mucispirillum faecigallinarum</name>
    <dbReference type="NCBI Taxonomy" id="2838699"/>
    <lineage>
        <taxon>Bacteria</taxon>
        <taxon>Pseudomonadati</taxon>
        <taxon>Deferribacterota</taxon>
        <taxon>Deferribacteres</taxon>
        <taxon>Deferribacterales</taxon>
        <taxon>Mucispirillaceae</taxon>
        <taxon>Mucispirillum</taxon>
    </lineage>
</organism>
<evidence type="ECO:0000256" key="8">
    <source>
        <dbReference type="ARBA" id="ARBA00022840"/>
    </source>
</evidence>
<keyword evidence="9 10" id="KW-0238">DNA-binding</keyword>
<dbReference type="GO" id="GO:0009307">
    <property type="term" value="P:DNA restriction-modification system"/>
    <property type="evidence" value="ECO:0007669"/>
    <property type="project" value="UniProtKB-KW"/>
</dbReference>
<dbReference type="InterPro" id="IPR004473">
    <property type="entry name" value="Restrct_endonuc_typeI_HsdR"/>
</dbReference>
<feature type="coiled-coil region" evidence="11">
    <location>
        <begin position="934"/>
        <end position="961"/>
    </location>
</feature>
<evidence type="ECO:0000256" key="5">
    <source>
        <dbReference type="ARBA" id="ARBA00022747"/>
    </source>
</evidence>
<dbReference type="PROSITE" id="PS51192">
    <property type="entry name" value="HELICASE_ATP_BIND_1"/>
    <property type="match status" value="1"/>
</dbReference>
<evidence type="ECO:0000313" key="14">
    <source>
        <dbReference type="Proteomes" id="UP000824176"/>
    </source>
</evidence>
<keyword evidence="8 10" id="KW-0067">ATP-binding</keyword>
<dbReference type="GO" id="GO:0005524">
    <property type="term" value="F:ATP binding"/>
    <property type="evidence" value="ECO:0007669"/>
    <property type="project" value="UniProtKB-KW"/>
</dbReference>
<evidence type="ECO:0000313" key="13">
    <source>
        <dbReference type="EMBL" id="HIZ89286.1"/>
    </source>
</evidence>
<comment type="function">
    <text evidence="10">Subunit R is required for both nuclease and ATPase activities, but not for modification.</text>
</comment>
<evidence type="ECO:0000256" key="2">
    <source>
        <dbReference type="ARBA" id="ARBA00008598"/>
    </source>
</evidence>
<gene>
    <name evidence="13" type="ORF">H9804_05015</name>
</gene>
<dbReference type="InterPro" id="IPR055180">
    <property type="entry name" value="HsdR_RecA-like_helicase_dom_2"/>
</dbReference>
<evidence type="ECO:0000256" key="6">
    <source>
        <dbReference type="ARBA" id="ARBA00022759"/>
    </source>
</evidence>
<dbReference type="Pfam" id="PF18766">
    <property type="entry name" value="SWI2_SNF2"/>
    <property type="match status" value="1"/>
</dbReference>
<dbReference type="CDD" id="cd22332">
    <property type="entry name" value="HsdR_N"/>
    <property type="match status" value="1"/>
</dbReference>
<evidence type="ECO:0000256" key="4">
    <source>
        <dbReference type="ARBA" id="ARBA00022741"/>
    </source>
</evidence>
<dbReference type="Gene3D" id="3.90.1570.50">
    <property type="match status" value="1"/>
</dbReference>
<accession>A0A9D2KBN2</accession>
<dbReference type="InterPro" id="IPR051268">
    <property type="entry name" value="Type-I_R_enzyme_R_subunit"/>
</dbReference>
<reference evidence="13" key="2">
    <citation type="submission" date="2021-04" db="EMBL/GenBank/DDBJ databases">
        <authorList>
            <person name="Gilroy R."/>
        </authorList>
    </citation>
    <scope>NUCLEOTIDE SEQUENCE</scope>
    <source>
        <strain evidence="13">ChiW4-1371</strain>
    </source>
</reference>
<dbReference type="EMBL" id="DXAQ01000078">
    <property type="protein sequence ID" value="HIZ89286.1"/>
    <property type="molecule type" value="Genomic_DNA"/>
</dbReference>
<sequence>MNSTLPNYDEKSTSQFSAVKQLINMGYNYLSRAEVRQILQKQDYKNLLEEITFQAVRKINDDTVSDKSIQNRIYEIQKTNIDSSDSSSLNIYKALMTGESVNEYVNGKKTEGHIKIIDWENVENNIFHVTTEYNIIDKKHIRIDIVVFINGIPCAIIENKKPSVAIDEAVNQIIRNSTGNDAPYFFLFPQIYIAANVTNLKYGTYKTPHAYYNFWKEKYKSDDYNNKLMQTINTEIEDITLNKILHDLSMNEYKHITKDEPSNQDIGIYGLLQKERIIDIIRNFILYDKGIKKIARYNQYFAVKEAFKDLNTFNNKGVRNGGLIWHTQGSGKSLTMVLLAKLILKSISLARIFIITDRIDLDEQIRNTFNNCNITDNEITKVSSGKDLIKRLKAKEYGTVTTTLIHKFNITDTIDDDNNIFIFVDEAHRTQDGITNATMQAVIPKACIIGFTGTPLMTKTKSRTIEKFNNNLIDTYKMKDAEIDGAVCQLVYQGRFAEQKLDKIMADFKFDNITKLLNDKQKQDLIKKYVSSTLMKENSKYIYVVGTDIYNHFITSFKGTGLKGQLVAPSKYAAVCFHKWFQEYIQFVEDDKKLNTAVVISDDNKYDNTGSADDEDDDYNNVVSKFLSDIKKTKSLKNYEESIINTFKSKTDEVELLIVVNKLLTGFDAPRNTVLYLVKQLENHNLMQAIARVNRVFDGDDNRQPKVNGLIVDYSANAQNLKDAMQLFSGFNPDDVEDMLKNTDDLIAELLNIFDQMDKALKKIGSNSPVEKYIEFFKKDNNSFERELFYNNVNKCIDLFNSCLTLPDFHTKISINDLNEYKDKLKSYVEIKKATKLAMAEIIDFSKYKNQLKKILDEHLSANEVTVLTKEINISNSKEFNSYIEDNKTGLSKKSQADAIAAQTKKIIKERYYQDETFYQKFSDIIDDIIKRLKLIKEEDIDALLQEVKHVQEQVSNYKDNSEKLPENINNNKATHPYFRKLKAVLKNNTQDEIAEITLCIYNLIEKNKKVDFYKNTAVKNKVIDMIQDYFIDELELNNTMSYAEINKLAEDIWNTAVANK</sequence>
<evidence type="ECO:0000259" key="12">
    <source>
        <dbReference type="PROSITE" id="PS51192"/>
    </source>
</evidence>
<keyword evidence="11" id="KW-0175">Coiled coil</keyword>
<comment type="catalytic activity">
    <reaction evidence="1 10">
        <text>Endonucleolytic cleavage of DNA to give random double-stranded fragments with terminal 5'-phosphates, ATP is simultaneously hydrolyzed.</text>
        <dbReference type="EC" id="3.1.21.3"/>
    </reaction>
</comment>
<dbReference type="PANTHER" id="PTHR30195:SF15">
    <property type="entry name" value="TYPE I RESTRICTION ENZYME HINDI ENDONUCLEASE SUBUNIT"/>
    <property type="match status" value="1"/>
</dbReference>
<dbReference type="Proteomes" id="UP000824176">
    <property type="component" value="Unassembled WGS sequence"/>
</dbReference>
<dbReference type="InterPro" id="IPR007409">
    <property type="entry name" value="Restrct_endonuc_type1_HsdR_N"/>
</dbReference>
<evidence type="ECO:0000256" key="7">
    <source>
        <dbReference type="ARBA" id="ARBA00022801"/>
    </source>
</evidence>
<comment type="caution">
    <text evidence="13">The sequence shown here is derived from an EMBL/GenBank/DDBJ whole genome shotgun (WGS) entry which is preliminary data.</text>
</comment>
<dbReference type="GO" id="GO:0003677">
    <property type="term" value="F:DNA binding"/>
    <property type="evidence" value="ECO:0007669"/>
    <property type="project" value="UniProtKB-KW"/>
</dbReference>
<dbReference type="Pfam" id="PF04313">
    <property type="entry name" value="HSDR_N"/>
    <property type="match status" value="1"/>
</dbReference>
<dbReference type="SMART" id="SM00487">
    <property type="entry name" value="DEXDc"/>
    <property type="match status" value="1"/>
</dbReference>
<proteinExistence type="inferred from homology"/>
<dbReference type="NCBIfam" id="TIGR00348">
    <property type="entry name" value="hsdR"/>
    <property type="match status" value="1"/>
</dbReference>